<keyword evidence="2" id="KW-1185">Reference proteome</keyword>
<sequence length="150" mass="16795">MNYDYLCIKKLFINFFIWQAIVRGRSVSTERPFFLAVRLPLRYRGTDFFIPISRHSKQPGIWSTGCFDLPAYKSPRATQRVSFSNPNVLCVSALRSQTEQHKKEAVLTASLKGTVFIGRGCRGNFPEKVLIWYSSAGSAAATGLQTLPAG</sequence>
<name>A0A1G7AE55_NIADE</name>
<gene>
    <name evidence="1" type="ORF">SAMN04487894_12262</name>
</gene>
<evidence type="ECO:0000313" key="1">
    <source>
        <dbReference type="EMBL" id="SDE13079.1"/>
    </source>
</evidence>
<dbReference type="EMBL" id="FMZO01000022">
    <property type="protein sequence ID" value="SDE13079.1"/>
    <property type="molecule type" value="Genomic_DNA"/>
</dbReference>
<proteinExistence type="predicted"/>
<dbReference type="Proteomes" id="UP000198757">
    <property type="component" value="Unassembled WGS sequence"/>
</dbReference>
<reference evidence="2" key="1">
    <citation type="submission" date="2016-10" db="EMBL/GenBank/DDBJ databases">
        <authorList>
            <person name="Varghese N."/>
            <person name="Submissions S."/>
        </authorList>
    </citation>
    <scope>NUCLEOTIDE SEQUENCE [LARGE SCALE GENOMIC DNA]</scope>
    <source>
        <strain evidence="2">DSM 25811 / CCM 8410 / LMG 26954 / E90</strain>
    </source>
</reference>
<dbReference type="AlphaFoldDB" id="A0A1G7AE55"/>
<protein>
    <submittedName>
        <fullName evidence="1">Uncharacterized protein</fullName>
    </submittedName>
</protein>
<accession>A0A1G7AE55</accession>
<evidence type="ECO:0000313" key="2">
    <source>
        <dbReference type="Proteomes" id="UP000198757"/>
    </source>
</evidence>
<organism evidence="1 2">
    <name type="scientific">Niabella drilacis (strain DSM 25811 / CCM 8410 / CCUG 62505 / LMG 26954 / E90)</name>
    <dbReference type="NCBI Taxonomy" id="1285928"/>
    <lineage>
        <taxon>Bacteria</taxon>
        <taxon>Pseudomonadati</taxon>
        <taxon>Bacteroidota</taxon>
        <taxon>Chitinophagia</taxon>
        <taxon>Chitinophagales</taxon>
        <taxon>Chitinophagaceae</taxon>
        <taxon>Niabella</taxon>
    </lineage>
</organism>